<keyword evidence="2" id="KW-1133">Transmembrane helix</keyword>
<dbReference type="RefSeq" id="WP_284030745.1">
    <property type="nucleotide sequence ID" value="NZ_CP126154.1"/>
</dbReference>
<organism evidence="3 4">
    <name type="scientific">Halobaculum lipolyticum</name>
    <dbReference type="NCBI Taxonomy" id="3032001"/>
    <lineage>
        <taxon>Archaea</taxon>
        <taxon>Methanobacteriati</taxon>
        <taxon>Methanobacteriota</taxon>
        <taxon>Stenosarchaea group</taxon>
        <taxon>Halobacteria</taxon>
        <taxon>Halobacteriales</taxon>
        <taxon>Haloferacaceae</taxon>
        <taxon>Halobaculum</taxon>
    </lineage>
</organism>
<reference evidence="3 4" key="1">
    <citation type="journal article" date="2019" name="Int. J. Syst. Evol. Microbiol.">
        <title>The Global Catalogue of Microorganisms (GCM) 10K type strain sequencing project: providing services to taxonomists for standard genome sequencing and annotation.</title>
        <authorList>
            <consortium name="The Broad Institute Genomics Platform"/>
            <consortium name="The Broad Institute Genome Sequencing Center for Infectious Disease"/>
            <person name="Wu L."/>
            <person name="Ma J."/>
        </authorList>
    </citation>
    <scope>NUCLEOTIDE SEQUENCE [LARGE SCALE GENOMIC DNA]</scope>
    <source>
        <strain evidence="3 4">DT31</strain>
    </source>
</reference>
<evidence type="ECO:0000313" key="3">
    <source>
        <dbReference type="EMBL" id="MFC7070991.1"/>
    </source>
</evidence>
<dbReference type="EMBL" id="JBHTAH010000016">
    <property type="protein sequence ID" value="MFC7070991.1"/>
    <property type="molecule type" value="Genomic_DNA"/>
</dbReference>
<feature type="transmembrane region" description="Helical" evidence="2">
    <location>
        <begin position="169"/>
        <end position="190"/>
    </location>
</feature>
<keyword evidence="2" id="KW-0472">Membrane</keyword>
<proteinExistence type="predicted"/>
<gene>
    <name evidence="3" type="ORF">ACFQL9_15200</name>
</gene>
<feature type="compositionally biased region" description="Gly residues" evidence="1">
    <location>
        <begin position="139"/>
        <end position="152"/>
    </location>
</feature>
<feature type="transmembrane region" description="Helical" evidence="2">
    <location>
        <begin position="196"/>
        <end position="215"/>
    </location>
</feature>
<comment type="caution">
    <text evidence="3">The sequence shown here is derived from an EMBL/GenBank/DDBJ whole genome shotgun (WGS) entry which is preliminary data.</text>
</comment>
<evidence type="ECO:0000313" key="4">
    <source>
        <dbReference type="Proteomes" id="UP001596461"/>
    </source>
</evidence>
<dbReference type="GeneID" id="81125592"/>
<accession>A0ABD5WD15</accession>
<keyword evidence="4" id="KW-1185">Reference proteome</keyword>
<feature type="region of interest" description="Disordered" evidence="1">
    <location>
        <begin position="108"/>
        <end position="152"/>
    </location>
</feature>
<evidence type="ECO:0000256" key="2">
    <source>
        <dbReference type="SAM" id="Phobius"/>
    </source>
</evidence>
<feature type="compositionally biased region" description="Low complexity" evidence="1">
    <location>
        <begin position="128"/>
        <end position="138"/>
    </location>
</feature>
<dbReference type="Proteomes" id="UP001596461">
    <property type="component" value="Unassembled WGS sequence"/>
</dbReference>
<sequence>MSSEDATLWVTLNRERLNEALAPESFATDDGFAVGLRNEGEPVHVHLRFTGPLADAASVAVSNHYVDGGATLSVPVSVAAVDAPVEGGLRVVTGHGAEGTEVAVTVEPRPDPIDVDESFARPPRAAATSDGGETTDGSGTDGTGSDGSGTEGTGIDAVLRAVPVSADPASLAVAGLAAAALVGAVAVAVVLDSLAVTLGVAAVVVAVAVAVYLLIR</sequence>
<dbReference type="AlphaFoldDB" id="A0ABD5WD15"/>
<keyword evidence="2" id="KW-0812">Transmembrane</keyword>
<protein>
    <submittedName>
        <fullName evidence="3">Uncharacterized protein</fullName>
    </submittedName>
</protein>
<name>A0ABD5WD15_9EURY</name>
<evidence type="ECO:0000256" key="1">
    <source>
        <dbReference type="SAM" id="MobiDB-lite"/>
    </source>
</evidence>
<dbReference type="InterPro" id="IPR055946">
    <property type="entry name" value="DUF7524"/>
</dbReference>
<dbReference type="Pfam" id="PF24368">
    <property type="entry name" value="DUF7524"/>
    <property type="match status" value="1"/>
</dbReference>